<accession>A0A512JL34</accession>
<dbReference type="PROSITE" id="PS51832">
    <property type="entry name" value="HD_GYP"/>
    <property type="match status" value="1"/>
</dbReference>
<reference evidence="2 3" key="1">
    <citation type="submission" date="2019-07" db="EMBL/GenBank/DDBJ databases">
        <title>Whole genome shotgun sequence of Methylobacterium gnaphalii NBRC 107716.</title>
        <authorList>
            <person name="Hosoyama A."/>
            <person name="Uohara A."/>
            <person name="Ohji S."/>
            <person name="Ichikawa N."/>
        </authorList>
    </citation>
    <scope>NUCLEOTIDE SEQUENCE [LARGE SCALE GENOMIC DNA]</scope>
    <source>
        <strain evidence="2 3">NBRC 107716</strain>
    </source>
</reference>
<organism evidence="2 3">
    <name type="scientific">Methylobacterium gnaphalii</name>
    <dbReference type="NCBI Taxonomy" id="1010610"/>
    <lineage>
        <taxon>Bacteria</taxon>
        <taxon>Pseudomonadati</taxon>
        <taxon>Pseudomonadota</taxon>
        <taxon>Alphaproteobacteria</taxon>
        <taxon>Hyphomicrobiales</taxon>
        <taxon>Methylobacteriaceae</taxon>
        <taxon>Methylobacterium</taxon>
    </lineage>
</organism>
<dbReference type="CDD" id="cd00077">
    <property type="entry name" value="HDc"/>
    <property type="match status" value="1"/>
</dbReference>
<dbReference type="PANTHER" id="PTHR43155">
    <property type="entry name" value="CYCLIC DI-GMP PHOSPHODIESTERASE PA4108-RELATED"/>
    <property type="match status" value="1"/>
</dbReference>
<dbReference type="AlphaFoldDB" id="A0A512JL34"/>
<dbReference type="NCBIfam" id="TIGR00277">
    <property type="entry name" value="HDIG"/>
    <property type="match status" value="1"/>
</dbReference>
<dbReference type="SMART" id="SM00471">
    <property type="entry name" value="HDc"/>
    <property type="match status" value="1"/>
</dbReference>
<dbReference type="Pfam" id="PF13487">
    <property type="entry name" value="HD_5"/>
    <property type="match status" value="1"/>
</dbReference>
<dbReference type="RefSeq" id="WP_147046888.1">
    <property type="nucleotide sequence ID" value="NZ_BJZV01000012.1"/>
</dbReference>
<evidence type="ECO:0000313" key="2">
    <source>
        <dbReference type="EMBL" id="GEP10623.1"/>
    </source>
</evidence>
<dbReference type="GO" id="GO:0008081">
    <property type="term" value="F:phosphoric diester hydrolase activity"/>
    <property type="evidence" value="ECO:0007669"/>
    <property type="project" value="UniProtKB-ARBA"/>
</dbReference>
<dbReference type="PANTHER" id="PTHR43155:SF2">
    <property type="entry name" value="CYCLIC DI-GMP PHOSPHODIESTERASE PA4108"/>
    <property type="match status" value="1"/>
</dbReference>
<dbReference type="InterPro" id="IPR037522">
    <property type="entry name" value="HD_GYP_dom"/>
</dbReference>
<name>A0A512JL34_9HYPH</name>
<keyword evidence="2" id="KW-0378">Hydrolase</keyword>
<evidence type="ECO:0000313" key="3">
    <source>
        <dbReference type="Proteomes" id="UP000321750"/>
    </source>
</evidence>
<dbReference type="SUPFAM" id="SSF109604">
    <property type="entry name" value="HD-domain/PDEase-like"/>
    <property type="match status" value="1"/>
</dbReference>
<dbReference type="InterPro" id="IPR006675">
    <property type="entry name" value="HDIG_dom"/>
</dbReference>
<comment type="caution">
    <text evidence="2">The sequence shown here is derived from an EMBL/GenBank/DDBJ whole genome shotgun (WGS) entry which is preliminary data.</text>
</comment>
<dbReference type="Proteomes" id="UP000321750">
    <property type="component" value="Unassembled WGS sequence"/>
</dbReference>
<dbReference type="OrthoDB" id="9802066at2"/>
<evidence type="ECO:0000259" key="1">
    <source>
        <dbReference type="PROSITE" id="PS51832"/>
    </source>
</evidence>
<dbReference type="InterPro" id="IPR003607">
    <property type="entry name" value="HD/PDEase_dom"/>
</dbReference>
<dbReference type="Gene3D" id="1.10.3210.10">
    <property type="entry name" value="Hypothetical protein af1432"/>
    <property type="match status" value="1"/>
</dbReference>
<sequence>MQDPVALLLTDRADRSAGIAAALEPAMACHVLGMDEPWTGSAPLAGIIADVDIVRSRTRQTVRRLREAVEPGDAPLLVLMRSRSARSFADAKAMGADICLLPRTSPHVVAQTFLAQTSPRQDMIDLTVTRAVGRAGRALNTLLDAARANETLDTEAFEAGVHPILTAVAAGGLIRWLDLVWSFDDATYQHCLLVAGLTAALALHLGFSEADRQHLVSAALIHDIGKARIPLAILNKPGRLDENELRVMRSHAAVGYEILEQATGFDAATLDVVRHHHEMLDGSGYPDGLRGSEISDRVRLVTICDIYAALIERRPYREPMKPADALQVLRDMKGKLDGDLLAAFEQAVFKR</sequence>
<keyword evidence="3" id="KW-1185">Reference proteome</keyword>
<proteinExistence type="predicted"/>
<gene>
    <name evidence="2" type="ORF">MGN01_24680</name>
</gene>
<protein>
    <submittedName>
        <fullName evidence="2">Phosphohydrolase</fullName>
    </submittedName>
</protein>
<feature type="domain" description="HD-GYP" evidence="1">
    <location>
        <begin position="165"/>
        <end position="351"/>
    </location>
</feature>
<dbReference type="EMBL" id="BJZV01000012">
    <property type="protein sequence ID" value="GEP10623.1"/>
    <property type="molecule type" value="Genomic_DNA"/>
</dbReference>